<name>A0A327L6Y3_9BRAD</name>
<dbReference type="EMBL" id="NPEX01000007">
    <property type="protein sequence ID" value="RAI45805.1"/>
    <property type="molecule type" value="Genomic_DNA"/>
</dbReference>
<protein>
    <submittedName>
        <fullName evidence="2">Uncharacterized protein</fullName>
    </submittedName>
</protein>
<accession>A0A327L6Y3</accession>
<dbReference type="RefSeq" id="WP_111417369.1">
    <property type="nucleotide sequence ID" value="NZ_NPEX01000007.1"/>
</dbReference>
<comment type="caution">
    <text evidence="2">The sequence shown here is derived from an EMBL/GenBank/DDBJ whole genome shotgun (WGS) entry which is preliminary data.</text>
</comment>
<gene>
    <name evidence="2" type="ORF">CH341_02040</name>
</gene>
<proteinExistence type="predicted"/>
<keyword evidence="1" id="KW-0812">Transmembrane</keyword>
<keyword evidence="1" id="KW-0472">Membrane</keyword>
<sequence>MSADRTPGTLAGLAVFLGSIGGLFLIARLTHVAFAVAKHPDHVSAAGWSQAGMIAAGLVLAAGIIAAARLLIVGWHRSQHHEPLRHYSGRAT</sequence>
<keyword evidence="3" id="KW-1185">Reference proteome</keyword>
<dbReference type="OrthoDB" id="8482249at2"/>
<evidence type="ECO:0000313" key="2">
    <source>
        <dbReference type="EMBL" id="RAI45805.1"/>
    </source>
</evidence>
<organism evidence="2 3">
    <name type="scientific">Rhodoplanes roseus</name>
    <dbReference type="NCBI Taxonomy" id="29409"/>
    <lineage>
        <taxon>Bacteria</taxon>
        <taxon>Pseudomonadati</taxon>
        <taxon>Pseudomonadota</taxon>
        <taxon>Alphaproteobacteria</taxon>
        <taxon>Hyphomicrobiales</taxon>
        <taxon>Nitrobacteraceae</taxon>
        <taxon>Rhodoplanes</taxon>
    </lineage>
</organism>
<evidence type="ECO:0000256" key="1">
    <source>
        <dbReference type="SAM" id="Phobius"/>
    </source>
</evidence>
<reference evidence="2 3" key="1">
    <citation type="submission" date="2017-07" db="EMBL/GenBank/DDBJ databases">
        <title>Draft Genome Sequences of Select Purple Nonsulfur Bacteria.</title>
        <authorList>
            <person name="Lasarre B."/>
            <person name="Mckinlay J.B."/>
        </authorList>
    </citation>
    <scope>NUCLEOTIDE SEQUENCE [LARGE SCALE GENOMIC DNA]</scope>
    <source>
        <strain evidence="2 3">DSM 5909</strain>
    </source>
</reference>
<feature type="transmembrane region" description="Helical" evidence="1">
    <location>
        <begin position="51"/>
        <end position="72"/>
    </location>
</feature>
<dbReference type="AlphaFoldDB" id="A0A327L6Y3"/>
<keyword evidence="1" id="KW-1133">Transmembrane helix</keyword>
<dbReference type="Proteomes" id="UP000249130">
    <property type="component" value="Unassembled WGS sequence"/>
</dbReference>
<evidence type="ECO:0000313" key="3">
    <source>
        <dbReference type="Proteomes" id="UP000249130"/>
    </source>
</evidence>